<gene>
    <name evidence="8" type="ORF">CTZ28_36310</name>
</gene>
<dbReference type="InterPro" id="IPR000850">
    <property type="entry name" value="Adenylat/UMP-CMP_kin"/>
</dbReference>
<reference evidence="8 9" key="1">
    <citation type="submission" date="2017-11" db="EMBL/GenBank/DDBJ databases">
        <title>Draft genome of actinobacteria isolated from guarana (Paullinia cupana (Mart.) Ducke.</title>
        <authorList>
            <person name="Siqueira K.A."/>
            <person name="Liotti R.G."/>
            <person name="Mendes T.A.O."/>
            <person name="Soares M.A."/>
        </authorList>
    </citation>
    <scope>NUCLEOTIDE SEQUENCE [LARGE SCALE GENOMIC DNA]</scope>
    <source>
        <strain evidence="8 9">193</strain>
    </source>
</reference>
<dbReference type="GO" id="GO:0004017">
    <property type="term" value="F:AMP kinase activity"/>
    <property type="evidence" value="ECO:0007669"/>
    <property type="project" value="UniProtKB-EC"/>
</dbReference>
<organism evidence="8 9">
    <name type="scientific">Streptomyces shenzhenensis</name>
    <dbReference type="NCBI Taxonomy" id="943815"/>
    <lineage>
        <taxon>Bacteria</taxon>
        <taxon>Bacillati</taxon>
        <taxon>Actinomycetota</taxon>
        <taxon>Actinomycetes</taxon>
        <taxon>Kitasatosporales</taxon>
        <taxon>Streptomycetaceae</taxon>
        <taxon>Streptomyces</taxon>
    </lineage>
</organism>
<evidence type="ECO:0000256" key="1">
    <source>
        <dbReference type="ARBA" id="ARBA00022679"/>
    </source>
</evidence>
<evidence type="ECO:0000256" key="4">
    <source>
        <dbReference type="ARBA" id="ARBA00022777"/>
    </source>
</evidence>
<evidence type="ECO:0000256" key="3">
    <source>
        <dbReference type="ARBA" id="ARBA00022741"/>
    </source>
</evidence>
<dbReference type="SUPFAM" id="SSF52540">
    <property type="entry name" value="P-loop containing nucleoside triphosphate hydrolases"/>
    <property type="match status" value="1"/>
</dbReference>
<evidence type="ECO:0000313" key="8">
    <source>
        <dbReference type="EMBL" id="RMB81240.1"/>
    </source>
</evidence>
<keyword evidence="1 5" id="KW-0808">Transferase</keyword>
<dbReference type="EC" id="2.7.4.3" evidence="6"/>
<evidence type="ECO:0000256" key="7">
    <source>
        <dbReference type="SAM" id="MobiDB-lite"/>
    </source>
</evidence>
<accession>A0A3M0HZ23</accession>
<keyword evidence="9" id="KW-1185">Reference proteome</keyword>
<keyword evidence="2" id="KW-0545">Nucleotide biosynthesis</keyword>
<feature type="region of interest" description="Disordered" evidence="7">
    <location>
        <begin position="1"/>
        <end position="28"/>
    </location>
</feature>
<protein>
    <recommendedName>
        <fullName evidence="6">Adenylate kinase</fullName>
        <ecNumber evidence="6">2.7.4.3</ecNumber>
    </recommendedName>
</protein>
<keyword evidence="4 5" id="KW-0418">Kinase</keyword>
<dbReference type="PRINTS" id="PR00094">
    <property type="entry name" value="ADENYLTKNASE"/>
</dbReference>
<proteinExistence type="inferred from homology"/>
<dbReference type="AlphaFoldDB" id="A0A3M0HZ23"/>
<dbReference type="GO" id="GO:0005524">
    <property type="term" value="F:ATP binding"/>
    <property type="evidence" value="ECO:0007669"/>
    <property type="project" value="UniProtKB-KW"/>
</dbReference>
<dbReference type="Gene3D" id="3.40.50.300">
    <property type="entry name" value="P-loop containing nucleotide triphosphate hydrolases"/>
    <property type="match status" value="1"/>
</dbReference>
<comment type="catalytic activity">
    <reaction evidence="6">
        <text>AMP + ATP = 2 ADP</text>
        <dbReference type="Rhea" id="RHEA:12973"/>
        <dbReference type="ChEBI" id="CHEBI:30616"/>
        <dbReference type="ChEBI" id="CHEBI:456215"/>
        <dbReference type="ChEBI" id="CHEBI:456216"/>
        <dbReference type="EC" id="2.7.4.3"/>
    </reaction>
</comment>
<evidence type="ECO:0000256" key="6">
    <source>
        <dbReference type="RuleBase" id="RU003331"/>
    </source>
</evidence>
<comment type="caution">
    <text evidence="8">The sequence shown here is derived from an EMBL/GenBank/DDBJ whole genome shotgun (WGS) entry which is preliminary data.</text>
</comment>
<evidence type="ECO:0000256" key="5">
    <source>
        <dbReference type="RuleBase" id="RU003330"/>
    </source>
</evidence>
<comment type="subcellular location">
    <subcellularLocation>
        <location evidence="6">Cytoplasm</location>
    </subcellularLocation>
</comment>
<keyword evidence="3 6" id="KW-0547">Nucleotide-binding</keyword>
<dbReference type="Pfam" id="PF00406">
    <property type="entry name" value="ADK"/>
    <property type="match status" value="1"/>
</dbReference>
<dbReference type="EMBL" id="PENI01000033">
    <property type="protein sequence ID" value="RMB81240.1"/>
    <property type="molecule type" value="Genomic_DNA"/>
</dbReference>
<dbReference type="Proteomes" id="UP000270471">
    <property type="component" value="Unassembled WGS sequence"/>
</dbReference>
<evidence type="ECO:0000256" key="2">
    <source>
        <dbReference type="ARBA" id="ARBA00022727"/>
    </source>
</evidence>
<evidence type="ECO:0000313" key="9">
    <source>
        <dbReference type="Proteomes" id="UP000270471"/>
    </source>
</evidence>
<name>A0A3M0HZ23_9ACTN</name>
<sequence length="292" mass="31772">MDPARWPGCPRPWPSGGPTPGTADTSLTFPAETVNPRRVHSPPHGRRTFVDVVALLGPPGSGKSTLAMALTAERRDARVFRLREFAHQEAQTDRTVASALVRSRDPLGWLPDGVPTVLVRRALDGYASDGGVLLMESYPGTPNQARSLVRDLSRLGCRGGLIELAAPESVLLNRIQQRLVCAVCDPRRRRPAQPRLDEPGRCDSCGTELERRANDAPTVAARRLDRYQRYAPQTLAVLQASGLVCHTVDSTQAEPLLIAAALSAFRSLAPVHPSLPRKGIARDNRFLTDAHV</sequence>
<keyword evidence="6" id="KW-0067">ATP-binding</keyword>
<dbReference type="InterPro" id="IPR027417">
    <property type="entry name" value="P-loop_NTPase"/>
</dbReference>
<dbReference type="GO" id="GO:0005737">
    <property type="term" value="C:cytoplasm"/>
    <property type="evidence" value="ECO:0007669"/>
    <property type="project" value="UniProtKB-SubCell"/>
</dbReference>
<comment type="similarity">
    <text evidence="5">Belongs to the adenylate kinase family.</text>
</comment>
<comment type="subunit">
    <text evidence="6">Monomer.</text>
</comment>